<dbReference type="Proteomes" id="UP001209317">
    <property type="component" value="Unassembled WGS sequence"/>
</dbReference>
<dbReference type="EMBL" id="JAOTPL010000001">
    <property type="protein sequence ID" value="MCU7692959.1"/>
    <property type="molecule type" value="Genomic_DNA"/>
</dbReference>
<evidence type="ECO:0000313" key="3">
    <source>
        <dbReference type="Proteomes" id="UP001209317"/>
    </source>
</evidence>
<dbReference type="AlphaFoldDB" id="A0AAE3IJP5"/>
<gene>
    <name evidence="2" type="ORF">OD355_00330</name>
</gene>
<comment type="caution">
    <text evidence="2">The sequence shown here is derived from an EMBL/GenBank/DDBJ whole genome shotgun (WGS) entry which is preliminary data.</text>
</comment>
<evidence type="ECO:0008006" key="4">
    <source>
        <dbReference type="Google" id="ProtNLM"/>
    </source>
</evidence>
<organism evidence="2 3">
    <name type="scientific">Haoranjiania flava</name>
    <dbReference type="NCBI Taxonomy" id="1856322"/>
    <lineage>
        <taxon>Bacteria</taxon>
        <taxon>Pseudomonadati</taxon>
        <taxon>Bacteroidota</taxon>
        <taxon>Chitinophagia</taxon>
        <taxon>Chitinophagales</taxon>
        <taxon>Chitinophagaceae</taxon>
        <taxon>Haoranjiania</taxon>
    </lineage>
</organism>
<reference evidence="2" key="1">
    <citation type="submission" date="2022-10" db="EMBL/GenBank/DDBJ databases">
        <authorList>
            <person name="Kim H.S."/>
            <person name="Kim J.-S."/>
            <person name="Suh M.K."/>
            <person name="Eom M.K."/>
            <person name="Lee J.-S."/>
        </authorList>
    </citation>
    <scope>NUCLEOTIDE SEQUENCE</scope>
    <source>
        <strain evidence="2">LIP-5</strain>
    </source>
</reference>
<evidence type="ECO:0000256" key="1">
    <source>
        <dbReference type="SAM" id="SignalP"/>
    </source>
</evidence>
<dbReference type="RefSeq" id="WP_263036447.1">
    <property type="nucleotide sequence ID" value="NZ_JAOTPL010000001.1"/>
</dbReference>
<keyword evidence="1" id="KW-0732">Signal</keyword>
<name>A0AAE3IJP5_9BACT</name>
<protein>
    <recommendedName>
        <fullName evidence="4">Outer membrane protein beta-barrel domain-containing protein</fullName>
    </recommendedName>
</protein>
<proteinExistence type="predicted"/>
<feature type="signal peptide" evidence="1">
    <location>
        <begin position="1"/>
        <end position="22"/>
    </location>
</feature>
<keyword evidence="3" id="KW-1185">Reference proteome</keyword>
<sequence>MKAIRMTLMAAIFLFAAGAVNAQSYKNTFKLGVVGGASVPSENATANVGLDVAYQNLVTPHVGLGVATGYNHFFGKENGSVKNNSFGVVPVAGLVRYYPKSEGFYLGTDLGYGIITGADKVASNSNVDMPSGGLYLKPELGWHNKQWNVFAHYTKVFTGDAGRIGDQKFNAGSVGLGVAYNLPLGQ</sequence>
<feature type="chain" id="PRO_5042046403" description="Outer membrane protein beta-barrel domain-containing protein" evidence="1">
    <location>
        <begin position="23"/>
        <end position="186"/>
    </location>
</feature>
<evidence type="ECO:0000313" key="2">
    <source>
        <dbReference type="EMBL" id="MCU7692959.1"/>
    </source>
</evidence>
<accession>A0AAE3IJP5</accession>